<gene>
    <name evidence="5" type="ORF">FC36_GL000390</name>
</gene>
<evidence type="ECO:0000313" key="6">
    <source>
        <dbReference type="Proteomes" id="UP000051048"/>
    </source>
</evidence>
<dbReference type="InterPro" id="IPR028082">
    <property type="entry name" value="Peripla_BP_I"/>
</dbReference>
<dbReference type="GO" id="GO:0000976">
    <property type="term" value="F:transcription cis-regulatory region binding"/>
    <property type="evidence" value="ECO:0007669"/>
    <property type="project" value="TreeGrafter"/>
</dbReference>
<dbReference type="InterPro" id="IPR000843">
    <property type="entry name" value="HTH_LacI"/>
</dbReference>
<sequence length="336" mass="37383">MMAMATIKDVAKLVGMAPSTVSRAMHDSPLISEATKKKVRAAMEELNYSPSFTAQNLANKSNNLVGIILPANQADVSDNPFFIQIIQGISEICNAHGYMLTVASGLNDQELLKNTKMLIEQGQVTCFIFAYSVANDPVLNYVKSQKNLRYVVIGTPYELGENSVYFVDNDNIKAGSDATEYLFAKGYTNPTFVYSNLMEIVQSDRYLGYQRAMRVKGLEDTFLKLNSTNPQKNQGLVQKFLKENPNVDAFIASDDLLALDVQRQVASEKYGILGFNNSIFAQISNPPLTSVDIFPHFLGLEAAALVINWEDKLLKLKQNSVIVPHKIIERESSQYK</sequence>
<dbReference type="EMBL" id="AZFH01000012">
    <property type="protein sequence ID" value="KRL83248.1"/>
    <property type="molecule type" value="Genomic_DNA"/>
</dbReference>
<dbReference type="Pfam" id="PF00532">
    <property type="entry name" value="Peripla_BP_1"/>
    <property type="match status" value="1"/>
</dbReference>
<protein>
    <submittedName>
        <fullName evidence="5">Maltose operon transcriptional repressor</fullName>
    </submittedName>
</protein>
<dbReference type="SUPFAM" id="SSF53822">
    <property type="entry name" value="Periplasmic binding protein-like I"/>
    <property type="match status" value="1"/>
</dbReference>
<accession>A0A0R1TPP4</accession>
<evidence type="ECO:0000256" key="1">
    <source>
        <dbReference type="ARBA" id="ARBA00023015"/>
    </source>
</evidence>
<name>A0A0R1TPP4_9LACO</name>
<dbReference type="Gene3D" id="1.10.260.40">
    <property type="entry name" value="lambda repressor-like DNA-binding domains"/>
    <property type="match status" value="1"/>
</dbReference>
<dbReference type="Gene3D" id="3.40.50.2300">
    <property type="match status" value="2"/>
</dbReference>
<evidence type="ECO:0000313" key="5">
    <source>
        <dbReference type="EMBL" id="KRL83248.1"/>
    </source>
</evidence>
<dbReference type="CDD" id="cd01392">
    <property type="entry name" value="HTH_LacI"/>
    <property type="match status" value="1"/>
</dbReference>
<dbReference type="InterPro" id="IPR010982">
    <property type="entry name" value="Lambda_DNA-bd_dom_sf"/>
</dbReference>
<evidence type="ECO:0000256" key="2">
    <source>
        <dbReference type="ARBA" id="ARBA00023125"/>
    </source>
</evidence>
<dbReference type="SMART" id="SM00354">
    <property type="entry name" value="HTH_LACI"/>
    <property type="match status" value="1"/>
</dbReference>
<dbReference type="PANTHER" id="PTHR30146">
    <property type="entry name" value="LACI-RELATED TRANSCRIPTIONAL REPRESSOR"/>
    <property type="match status" value="1"/>
</dbReference>
<dbReference type="PANTHER" id="PTHR30146:SF109">
    <property type="entry name" value="HTH-TYPE TRANSCRIPTIONAL REGULATOR GALS"/>
    <property type="match status" value="1"/>
</dbReference>
<dbReference type="PROSITE" id="PS50932">
    <property type="entry name" value="HTH_LACI_2"/>
    <property type="match status" value="1"/>
</dbReference>
<feature type="domain" description="HTH lacI-type" evidence="4">
    <location>
        <begin position="5"/>
        <end position="59"/>
    </location>
</feature>
<evidence type="ECO:0000256" key="3">
    <source>
        <dbReference type="ARBA" id="ARBA00023163"/>
    </source>
</evidence>
<dbReference type="Pfam" id="PF00356">
    <property type="entry name" value="LacI"/>
    <property type="match status" value="1"/>
</dbReference>
<keyword evidence="2" id="KW-0238">DNA-binding</keyword>
<dbReference type="SUPFAM" id="SSF47413">
    <property type="entry name" value="lambda repressor-like DNA-binding domains"/>
    <property type="match status" value="1"/>
</dbReference>
<dbReference type="AlphaFoldDB" id="A0A0R1TPP4"/>
<keyword evidence="1" id="KW-0805">Transcription regulation</keyword>
<proteinExistence type="predicted"/>
<reference evidence="5 6" key="1">
    <citation type="journal article" date="2015" name="Genome Announc.">
        <title>Expanding the biotechnology potential of lactobacilli through comparative genomics of 213 strains and associated genera.</title>
        <authorList>
            <person name="Sun Z."/>
            <person name="Harris H.M."/>
            <person name="McCann A."/>
            <person name="Guo C."/>
            <person name="Argimon S."/>
            <person name="Zhang W."/>
            <person name="Yang X."/>
            <person name="Jeffery I.B."/>
            <person name="Cooney J.C."/>
            <person name="Kagawa T.F."/>
            <person name="Liu W."/>
            <person name="Song Y."/>
            <person name="Salvetti E."/>
            <person name="Wrobel A."/>
            <person name="Rasinkangas P."/>
            <person name="Parkhill J."/>
            <person name="Rea M.C."/>
            <person name="O'Sullivan O."/>
            <person name="Ritari J."/>
            <person name="Douillard F.P."/>
            <person name="Paul Ross R."/>
            <person name="Yang R."/>
            <person name="Briner A.E."/>
            <person name="Felis G.E."/>
            <person name="de Vos W.M."/>
            <person name="Barrangou R."/>
            <person name="Klaenhammer T.R."/>
            <person name="Caufield P.W."/>
            <person name="Cui Y."/>
            <person name="Zhang H."/>
            <person name="O'Toole P.W."/>
        </authorList>
    </citation>
    <scope>NUCLEOTIDE SEQUENCE [LARGE SCALE GENOMIC DNA]</scope>
    <source>
        <strain evidence="5 6">DSM 15833</strain>
    </source>
</reference>
<comment type="caution">
    <text evidence="5">The sequence shown here is derived from an EMBL/GenBank/DDBJ whole genome shotgun (WGS) entry which is preliminary data.</text>
</comment>
<evidence type="ECO:0000259" key="4">
    <source>
        <dbReference type="PROSITE" id="PS50932"/>
    </source>
</evidence>
<keyword evidence="3" id="KW-0804">Transcription</keyword>
<organism evidence="5 6">
    <name type="scientific">Ligilactobacillus equi DSM 15833 = JCM 10991</name>
    <dbReference type="NCBI Taxonomy" id="1423740"/>
    <lineage>
        <taxon>Bacteria</taxon>
        <taxon>Bacillati</taxon>
        <taxon>Bacillota</taxon>
        <taxon>Bacilli</taxon>
        <taxon>Lactobacillales</taxon>
        <taxon>Lactobacillaceae</taxon>
        <taxon>Ligilactobacillus</taxon>
    </lineage>
</organism>
<dbReference type="Proteomes" id="UP000051048">
    <property type="component" value="Unassembled WGS sequence"/>
</dbReference>
<dbReference type="CDD" id="cd06294">
    <property type="entry name" value="PBP1_MalR-like"/>
    <property type="match status" value="1"/>
</dbReference>
<dbReference type="STRING" id="1423740.FC36_GL000390"/>
<dbReference type="InterPro" id="IPR001761">
    <property type="entry name" value="Peripla_BP/Lac1_sug-bd_dom"/>
</dbReference>
<dbReference type="PATRIC" id="fig|1423740.3.peg.419"/>
<dbReference type="GO" id="GO:0003700">
    <property type="term" value="F:DNA-binding transcription factor activity"/>
    <property type="evidence" value="ECO:0007669"/>
    <property type="project" value="TreeGrafter"/>
</dbReference>